<protein>
    <recommendedName>
        <fullName evidence="2">Chemotaxis protein CheW</fullName>
    </recommendedName>
</protein>
<comment type="subcellular location">
    <subcellularLocation>
        <location evidence="1">Cytoplasm</location>
    </subcellularLocation>
</comment>
<evidence type="ECO:0000256" key="2">
    <source>
        <dbReference type="ARBA" id="ARBA00021483"/>
    </source>
</evidence>
<dbReference type="InterPro" id="IPR002545">
    <property type="entry name" value="CheW-lke_dom"/>
</dbReference>
<proteinExistence type="predicted"/>
<evidence type="ECO:0000313" key="6">
    <source>
        <dbReference type="Proteomes" id="UP001595683"/>
    </source>
</evidence>
<feature type="domain" description="CheW-like" evidence="4">
    <location>
        <begin position="398"/>
        <end position="540"/>
    </location>
</feature>
<dbReference type="EMBL" id="JBHRYE010000012">
    <property type="protein sequence ID" value="MFC3671415.1"/>
    <property type="molecule type" value="Genomic_DNA"/>
</dbReference>
<dbReference type="Gene3D" id="2.40.50.180">
    <property type="entry name" value="CheA-289, Domain 4"/>
    <property type="match status" value="3"/>
</dbReference>
<dbReference type="InterPro" id="IPR039315">
    <property type="entry name" value="CheW"/>
</dbReference>
<organism evidence="5 6">
    <name type="scientific">Novosphingobium pokkalii</name>
    <dbReference type="NCBI Taxonomy" id="1770194"/>
    <lineage>
        <taxon>Bacteria</taxon>
        <taxon>Pseudomonadati</taxon>
        <taxon>Pseudomonadota</taxon>
        <taxon>Alphaproteobacteria</taxon>
        <taxon>Sphingomonadales</taxon>
        <taxon>Sphingomonadaceae</taxon>
        <taxon>Novosphingobium</taxon>
    </lineage>
</organism>
<keyword evidence="3" id="KW-0963">Cytoplasm</keyword>
<feature type="domain" description="CheW-like" evidence="4">
    <location>
        <begin position="208"/>
        <end position="354"/>
    </location>
</feature>
<dbReference type="Pfam" id="PF01584">
    <property type="entry name" value="CheW"/>
    <property type="match status" value="3"/>
</dbReference>
<reference evidence="6" key="1">
    <citation type="journal article" date="2019" name="Int. J. Syst. Evol. Microbiol.">
        <title>The Global Catalogue of Microorganisms (GCM) 10K type strain sequencing project: providing services to taxonomists for standard genome sequencing and annotation.</title>
        <authorList>
            <consortium name="The Broad Institute Genomics Platform"/>
            <consortium name="The Broad Institute Genome Sequencing Center for Infectious Disease"/>
            <person name="Wu L."/>
            <person name="Ma J."/>
        </authorList>
    </citation>
    <scope>NUCLEOTIDE SEQUENCE [LARGE SCALE GENOMIC DNA]</scope>
    <source>
        <strain evidence="6">KCTC 42224</strain>
    </source>
</reference>
<dbReference type="SMART" id="SM00260">
    <property type="entry name" value="CheW"/>
    <property type="match status" value="3"/>
</dbReference>
<dbReference type="InterPro" id="IPR036061">
    <property type="entry name" value="CheW-like_dom_sf"/>
</dbReference>
<gene>
    <name evidence="5" type="ORF">ACFOOT_08255</name>
</gene>
<evidence type="ECO:0000256" key="3">
    <source>
        <dbReference type="ARBA" id="ARBA00022490"/>
    </source>
</evidence>
<name>A0ABV7V1V0_9SPHN</name>
<sequence>MLHTRIEAEGAAELAPARAGADHAAPPAQPRQFTIFTVDGETFAVSLDEVKEIIRMPEVVRVPLAPPSLEGLTNLRGTVLPVVNTRSLFGGAPVPADDATRVVILDRGQSIGIVVDRVVSVVSVDPERIEDAASVETSVRSDLLRGVIKDQSGLGLVMVLDAARLVEQEFQALAHGRAEGAGLAAGLASDPAAGTGGAPEAGQADLEELQLVSFEVAGQEYALPIHSVREIVQLPETVTRVPKAPGSVMGVIALRDRLLPVVSLRHLFGLAAGQVADHNRVAVVSVGPAGLLVGVVLDKVNEVLRVRRSGIDAMPPMLAADSSLAEITAICRLDGGKRLVSILSAEAMFDPGTIEEALKDAQTQDMQGQLAGREDHAVAGEDAMAANDRRAQVRTAGEEQFVVFRLMDEEFGVDIATVQEIVRVPEDLARVPRTDDHIRGVMNLRGAVIPLIDQRARFNLPPCEDNDRQRIVVFTHHGVQTGFIVDSVSEVMRIAGEHIKPAPDMSDQQRRVIRRVANLPQQRRMILLLDAAQMLDVPPARAA</sequence>
<evidence type="ECO:0000259" key="4">
    <source>
        <dbReference type="PROSITE" id="PS50851"/>
    </source>
</evidence>
<evidence type="ECO:0000256" key="1">
    <source>
        <dbReference type="ARBA" id="ARBA00004496"/>
    </source>
</evidence>
<keyword evidence="6" id="KW-1185">Reference proteome</keyword>
<dbReference type="SUPFAM" id="SSF50341">
    <property type="entry name" value="CheW-like"/>
    <property type="match status" value="3"/>
</dbReference>
<dbReference type="Proteomes" id="UP001595683">
    <property type="component" value="Unassembled WGS sequence"/>
</dbReference>
<dbReference type="RefSeq" id="WP_191323778.1">
    <property type="nucleotide sequence ID" value="NZ_BMZP01000005.1"/>
</dbReference>
<comment type="caution">
    <text evidence="5">The sequence shown here is derived from an EMBL/GenBank/DDBJ whole genome shotgun (WGS) entry which is preliminary data.</text>
</comment>
<evidence type="ECO:0000313" key="5">
    <source>
        <dbReference type="EMBL" id="MFC3671415.1"/>
    </source>
</evidence>
<accession>A0ABV7V1V0</accession>
<dbReference type="PANTHER" id="PTHR22617">
    <property type="entry name" value="CHEMOTAXIS SENSOR HISTIDINE KINASE-RELATED"/>
    <property type="match status" value="1"/>
</dbReference>
<feature type="domain" description="CheW-like" evidence="4">
    <location>
        <begin position="30"/>
        <end position="171"/>
    </location>
</feature>
<dbReference type="PANTHER" id="PTHR22617:SF45">
    <property type="entry name" value="CHEMOTAXIS PROTEIN CHEW"/>
    <property type="match status" value="1"/>
</dbReference>
<dbReference type="PROSITE" id="PS50851">
    <property type="entry name" value="CHEW"/>
    <property type="match status" value="3"/>
</dbReference>
<dbReference type="Gene3D" id="2.30.30.40">
    <property type="entry name" value="SH3 Domains"/>
    <property type="match status" value="3"/>
</dbReference>